<organism evidence="5 6">
    <name type="scientific">Prorocentrum cordatum</name>
    <dbReference type="NCBI Taxonomy" id="2364126"/>
    <lineage>
        <taxon>Eukaryota</taxon>
        <taxon>Sar</taxon>
        <taxon>Alveolata</taxon>
        <taxon>Dinophyceae</taxon>
        <taxon>Prorocentrales</taxon>
        <taxon>Prorocentraceae</taxon>
        <taxon>Prorocentrum</taxon>
    </lineage>
</organism>
<dbReference type="Gene3D" id="3.50.4.10">
    <property type="entry name" value="Hepatocyte Growth Factor"/>
    <property type="match status" value="1"/>
</dbReference>
<dbReference type="InterPro" id="IPR003609">
    <property type="entry name" value="Pan_app"/>
</dbReference>
<evidence type="ECO:0000259" key="4">
    <source>
        <dbReference type="PROSITE" id="PS50948"/>
    </source>
</evidence>
<evidence type="ECO:0000313" key="5">
    <source>
        <dbReference type="EMBL" id="CAK0865976.1"/>
    </source>
</evidence>
<feature type="domain" description="Apple" evidence="4">
    <location>
        <begin position="43"/>
        <end position="116"/>
    </location>
</feature>
<dbReference type="Proteomes" id="UP001189429">
    <property type="component" value="Unassembled WGS sequence"/>
</dbReference>
<name>A0ABN9V035_9DINO</name>
<reference evidence="5" key="1">
    <citation type="submission" date="2023-10" db="EMBL/GenBank/DDBJ databases">
        <authorList>
            <person name="Chen Y."/>
            <person name="Shah S."/>
            <person name="Dougan E. K."/>
            <person name="Thang M."/>
            <person name="Chan C."/>
        </authorList>
    </citation>
    <scope>NUCLEOTIDE SEQUENCE [LARGE SCALE GENOMIC DNA]</scope>
</reference>
<dbReference type="InterPro" id="IPR008999">
    <property type="entry name" value="Actin-crosslinking"/>
</dbReference>
<keyword evidence="3" id="KW-0539">Nucleus</keyword>
<protein>
    <recommendedName>
        <fullName evidence="4">Apple domain-containing protein</fullName>
    </recommendedName>
</protein>
<evidence type="ECO:0000256" key="2">
    <source>
        <dbReference type="ARBA" id="ARBA00010878"/>
    </source>
</evidence>
<dbReference type="InterPro" id="IPR045499">
    <property type="entry name" value="DUF6492"/>
</dbReference>
<dbReference type="PANTHER" id="PTHR12928">
    <property type="entry name" value="FRG1 PROTEIN"/>
    <property type="match status" value="1"/>
</dbReference>
<dbReference type="InterPro" id="IPR010414">
    <property type="entry name" value="FRG1"/>
</dbReference>
<dbReference type="Gene3D" id="2.80.10.50">
    <property type="match status" value="2"/>
</dbReference>
<comment type="caution">
    <text evidence="5">The sequence shown here is derived from an EMBL/GenBank/DDBJ whole genome shotgun (WGS) entry which is preliminary data.</text>
</comment>
<evidence type="ECO:0000256" key="1">
    <source>
        <dbReference type="ARBA" id="ARBA00004604"/>
    </source>
</evidence>
<keyword evidence="6" id="KW-1185">Reference proteome</keyword>
<dbReference type="EMBL" id="CAUYUJ010016504">
    <property type="protein sequence ID" value="CAK0865976.1"/>
    <property type="molecule type" value="Genomic_DNA"/>
</dbReference>
<evidence type="ECO:0000256" key="3">
    <source>
        <dbReference type="ARBA" id="ARBA00023242"/>
    </source>
</evidence>
<dbReference type="Pfam" id="PF14295">
    <property type="entry name" value="PAN_4"/>
    <property type="match status" value="1"/>
</dbReference>
<sequence>MFSGACREERPVLDWPMSTKPEDGGGLAATAVEQKHRPGRQICTSVLGKDIADATDLSFAVNSTASACQSRCASTPECKGYGFDPNRNSTCWLKRGPCQGDFVEGPETSDMVAGKCSEGRPLLDWPLRATSTEQGLLEKFRVTQGTRKDSVALLSHHGTYVTAQRDGSVTVDGDSVGDWESFEEVWTDDTHVSFRTFHGGFITAAMDGTVSVGEPSASPEQTRLHEEHEGFFEHLLEEIVDVVANSEEASFEVVVDPENDTVSLKTSWGNFLTSVRVGTADGVVIRGDRDTIGSWATFLLRAKNQETSWLDNEVTLQSYPDLGTYVGVNAGGKVVVSAQGANLTACEAFRLVDGGGGTVALKTCMGTFLSAMKDGSVTADQDQAGDWEHFTIETVHSQFFSALDLPVLRTGNLTGGDTTLSTLDPGNASSGEPQSVVLKTFHGGYLFPVEEPKHAREDSRPSEGWRVTEAMIFTRTCEEAGMMPITDQSTCEAAASSIGPANNSSGVDIPTVTDAGVPEGCYTANRTHFKMGTNSDNQGTGVVYRENGTVLNPICSGGCPKCAPPNPAPPAMVILFYERDLCKMKLLAASLTKHDPNLLIGTVHLVWLSKHPPSDYMGDIDSIRNAAAASHTVRFHDMSWMFGAGMEGWHTQQIVKLKASGLVEEDYYVVMDAKNALIRDIEPDTFMTPCYQAKVFADTDFDLLNSDAKGWYYKSAGVLGVDIPPGRKWSASITPVVMHTQTVINLLQDLHESPSPLSLCNGALCGHIKYGATEFTLYYLYAATKTDEKCIHREFQHNPALSMWRGFHDPEVVQKAMDDPNILIFGAQSGSMPGGDAGQKIASQLQKLFEDAGVHDPAQYSAEAMAGCVVG</sequence>
<dbReference type="Pfam" id="PF20102">
    <property type="entry name" value="DUF6492"/>
    <property type="match status" value="1"/>
</dbReference>
<proteinExistence type="inferred from homology"/>
<dbReference type="CDD" id="cd00257">
    <property type="entry name" value="beta-trefoil_FSCN-like"/>
    <property type="match status" value="2"/>
</dbReference>
<dbReference type="PANTHER" id="PTHR12928:SF0">
    <property type="entry name" value="FSHD REGION GENE 1"/>
    <property type="match status" value="1"/>
</dbReference>
<gene>
    <name evidence="5" type="ORF">PCOR1329_LOCUS53349</name>
</gene>
<evidence type="ECO:0000313" key="6">
    <source>
        <dbReference type="Proteomes" id="UP001189429"/>
    </source>
</evidence>
<dbReference type="SUPFAM" id="SSF50405">
    <property type="entry name" value="Actin-crosslinking proteins"/>
    <property type="match status" value="3"/>
</dbReference>
<accession>A0ABN9V035</accession>
<comment type="subcellular location">
    <subcellularLocation>
        <location evidence="1">Nucleus</location>
        <location evidence="1">Nucleolus</location>
    </subcellularLocation>
</comment>
<comment type="similarity">
    <text evidence="2">Belongs to the FRG1 family.</text>
</comment>
<dbReference type="PROSITE" id="PS50948">
    <property type="entry name" value="PAN"/>
    <property type="match status" value="1"/>
</dbReference>